<accession>A0A9N8E580</accession>
<dbReference type="EMBL" id="CAICTM010000683">
    <property type="protein sequence ID" value="CAB9514927.1"/>
    <property type="molecule type" value="Genomic_DNA"/>
</dbReference>
<dbReference type="InterPro" id="IPR034871">
    <property type="entry name" value="Allene_oxi_cyc_sf"/>
</dbReference>
<keyword evidence="3" id="KW-1185">Reference proteome</keyword>
<dbReference type="GO" id="GO:0046423">
    <property type="term" value="F:allene-oxide cyclase activity"/>
    <property type="evidence" value="ECO:0007669"/>
    <property type="project" value="InterPro"/>
</dbReference>
<dbReference type="OrthoDB" id="1921494at2759"/>
<sequence>MPSPLHLILGACSMHLTLTLALTLLGLGTTVQAAGLESGTTPTIAVSISDVITTLRDGVEGVGDVYTWDRRNPIYKEDTMIGDNEGHYIRLTNEGDDSEWDCVFTAFFEDGQIHGVGPFNSGETQMAVSGGTGKYVGAVGSLGLSFADFVNADGSPNATGLYYAYNYVFDLELAEDLMESDVHENSEDRLRRG</sequence>
<gene>
    <name evidence="2" type="ORF">SEMRO_684_G186740.1</name>
</gene>
<feature type="chain" id="PRO_5040293886" evidence="1">
    <location>
        <begin position="34"/>
        <end position="193"/>
    </location>
</feature>
<evidence type="ECO:0000313" key="2">
    <source>
        <dbReference type="EMBL" id="CAB9514927.1"/>
    </source>
</evidence>
<dbReference type="SUPFAM" id="SSF141493">
    <property type="entry name" value="Allene oxide cyclase-like"/>
    <property type="match status" value="1"/>
</dbReference>
<name>A0A9N8E580_9STRA</name>
<feature type="signal peptide" evidence="1">
    <location>
        <begin position="1"/>
        <end position="33"/>
    </location>
</feature>
<reference evidence="2" key="1">
    <citation type="submission" date="2020-06" db="EMBL/GenBank/DDBJ databases">
        <authorList>
            <consortium name="Plant Systems Biology data submission"/>
        </authorList>
    </citation>
    <scope>NUCLEOTIDE SEQUENCE</scope>
    <source>
        <strain evidence="2">D6</strain>
    </source>
</reference>
<proteinExistence type="predicted"/>
<evidence type="ECO:0000256" key="1">
    <source>
        <dbReference type="SAM" id="SignalP"/>
    </source>
</evidence>
<dbReference type="Proteomes" id="UP001153069">
    <property type="component" value="Unassembled WGS sequence"/>
</dbReference>
<dbReference type="Gene3D" id="2.40.480.10">
    <property type="entry name" value="Allene oxide cyclase-like"/>
    <property type="match status" value="1"/>
</dbReference>
<dbReference type="InterPro" id="IPR044859">
    <property type="entry name" value="Allene_oxi_cyc_Dirigent"/>
</dbReference>
<dbReference type="GO" id="GO:0009695">
    <property type="term" value="P:jasmonic acid biosynthetic process"/>
    <property type="evidence" value="ECO:0007669"/>
    <property type="project" value="InterPro"/>
</dbReference>
<comment type="caution">
    <text evidence="2">The sequence shown here is derived from an EMBL/GenBank/DDBJ whole genome shotgun (WGS) entry which is preliminary data.</text>
</comment>
<evidence type="ECO:0000313" key="3">
    <source>
        <dbReference type="Proteomes" id="UP001153069"/>
    </source>
</evidence>
<keyword evidence="1" id="KW-0732">Signal</keyword>
<organism evidence="2 3">
    <name type="scientific">Seminavis robusta</name>
    <dbReference type="NCBI Taxonomy" id="568900"/>
    <lineage>
        <taxon>Eukaryota</taxon>
        <taxon>Sar</taxon>
        <taxon>Stramenopiles</taxon>
        <taxon>Ochrophyta</taxon>
        <taxon>Bacillariophyta</taxon>
        <taxon>Bacillariophyceae</taxon>
        <taxon>Bacillariophycidae</taxon>
        <taxon>Naviculales</taxon>
        <taxon>Naviculaceae</taxon>
        <taxon>Seminavis</taxon>
    </lineage>
</organism>
<protein>
    <submittedName>
        <fullName evidence="2">Inherit from NOG: allene oxide cyclase</fullName>
    </submittedName>
</protein>
<dbReference type="AlphaFoldDB" id="A0A9N8E580"/>